<dbReference type="CDD" id="cd00317">
    <property type="entry name" value="cyclophilin"/>
    <property type="match status" value="1"/>
</dbReference>
<dbReference type="Pfam" id="PF00160">
    <property type="entry name" value="Pro_isomerase"/>
    <property type="match status" value="1"/>
</dbReference>
<feature type="region of interest" description="Disordered" evidence="2">
    <location>
        <begin position="1"/>
        <end position="160"/>
    </location>
</feature>
<dbReference type="EMBL" id="BSDI01000046">
    <property type="protein sequence ID" value="GLI01555.1"/>
    <property type="molecule type" value="Genomic_DNA"/>
</dbReference>
<keyword evidence="6" id="KW-1185">Reference proteome</keyword>
<dbReference type="SUPFAM" id="SSF50891">
    <property type="entry name" value="Cyclophilin-like"/>
    <property type="match status" value="1"/>
</dbReference>
<name>A0ABQ5R580_9ACTN</name>
<dbReference type="PANTHER" id="PTHR45625:SF3">
    <property type="entry name" value="PEPTIDYL-PROLYL CIS-TRANS ISOMERASE B-RELATED"/>
    <property type="match status" value="1"/>
</dbReference>
<feature type="compositionally biased region" description="Pro residues" evidence="2">
    <location>
        <begin position="103"/>
        <end position="112"/>
    </location>
</feature>
<sequence>MGTLARVTYTPPPQPGQPEPQPDPEGRPQPDQSPRAGQPDQPQPDQAPPAGQPDQPQSDLSYQSQPDPSYQPGQPWTDQSSQPGSPDQSRPDDSYQFGQPDQSYPPYPPGPQQPAYSSQWPAPPGMPPQGPPPGMPHQGPAPGMPPGMPPGMAPQGPPPAKSNRGLVIGLVIGAVVAVLLCAGCVTAGVAYYVTNGDSDSDSGGDLDTAAPAEPSPTTGGAGGACGAQPLAGGSEIKAVGMPDFANAPRTGIATMRITTNLGAITIAMDRAATPCTVASFQHLAAKHFFDGTRCHRLVTEGLSILQCGDPVGDGTGRPDYQFADENLAGAQYTRGIVAMANAGPGTNGSQFFIVFKDGQLNPLYTPFGTVTAGMEVVDQVAAGGHDNSIAGGGGLPKTTITFQGLTVD</sequence>
<feature type="compositionally biased region" description="Low complexity" evidence="2">
    <location>
        <begin position="205"/>
        <end position="218"/>
    </location>
</feature>
<evidence type="ECO:0000313" key="6">
    <source>
        <dbReference type="Proteomes" id="UP001144280"/>
    </source>
</evidence>
<dbReference type="Gene3D" id="2.40.100.10">
    <property type="entry name" value="Cyclophilin-like"/>
    <property type="match status" value="1"/>
</dbReference>
<evidence type="ECO:0000256" key="3">
    <source>
        <dbReference type="SAM" id="Phobius"/>
    </source>
</evidence>
<keyword evidence="3" id="KW-0812">Transmembrane</keyword>
<evidence type="ECO:0000256" key="1">
    <source>
        <dbReference type="ARBA" id="ARBA00002388"/>
    </source>
</evidence>
<proteinExistence type="predicted"/>
<feature type="region of interest" description="Disordered" evidence="2">
    <location>
        <begin position="199"/>
        <end position="226"/>
    </location>
</feature>
<dbReference type="InterPro" id="IPR029000">
    <property type="entry name" value="Cyclophilin-like_dom_sf"/>
</dbReference>
<accession>A0ABQ5R580</accession>
<gene>
    <name evidence="5" type="ORF">Pa4123_68310</name>
</gene>
<organism evidence="5 6">
    <name type="scientific">Phytohabitans aurantiacus</name>
    <dbReference type="NCBI Taxonomy" id="3016789"/>
    <lineage>
        <taxon>Bacteria</taxon>
        <taxon>Bacillati</taxon>
        <taxon>Actinomycetota</taxon>
        <taxon>Actinomycetes</taxon>
        <taxon>Micromonosporales</taxon>
        <taxon>Micromonosporaceae</taxon>
    </lineage>
</organism>
<dbReference type="PANTHER" id="PTHR45625">
    <property type="entry name" value="PEPTIDYL-PROLYL CIS-TRANS ISOMERASE-RELATED"/>
    <property type="match status" value="1"/>
</dbReference>
<feature type="compositionally biased region" description="Pro residues" evidence="2">
    <location>
        <begin position="10"/>
        <end position="23"/>
    </location>
</feature>
<comment type="caution">
    <text evidence="5">The sequence shown here is derived from an EMBL/GenBank/DDBJ whole genome shotgun (WGS) entry which is preliminary data.</text>
</comment>
<keyword evidence="3" id="KW-0472">Membrane</keyword>
<evidence type="ECO:0000313" key="5">
    <source>
        <dbReference type="EMBL" id="GLI01555.1"/>
    </source>
</evidence>
<dbReference type="InterPro" id="IPR044666">
    <property type="entry name" value="Cyclophilin_A-like"/>
</dbReference>
<protein>
    <recommendedName>
        <fullName evidence="4">PPIase cyclophilin-type domain-containing protein</fullName>
    </recommendedName>
</protein>
<dbReference type="InterPro" id="IPR002130">
    <property type="entry name" value="Cyclophilin-type_PPIase_dom"/>
</dbReference>
<feature type="compositionally biased region" description="Polar residues" evidence="2">
    <location>
        <begin position="58"/>
        <end position="77"/>
    </location>
</feature>
<feature type="transmembrane region" description="Helical" evidence="3">
    <location>
        <begin position="166"/>
        <end position="193"/>
    </location>
</feature>
<evidence type="ECO:0000256" key="2">
    <source>
        <dbReference type="SAM" id="MobiDB-lite"/>
    </source>
</evidence>
<keyword evidence="3" id="KW-1133">Transmembrane helix</keyword>
<dbReference type="PRINTS" id="PR00153">
    <property type="entry name" value="CSAPPISMRASE"/>
</dbReference>
<dbReference type="Proteomes" id="UP001144280">
    <property type="component" value="Unassembled WGS sequence"/>
</dbReference>
<feature type="domain" description="PPIase cyclophilin-type" evidence="4">
    <location>
        <begin position="259"/>
        <end position="407"/>
    </location>
</feature>
<feature type="compositionally biased region" description="Pro residues" evidence="2">
    <location>
        <begin position="41"/>
        <end position="51"/>
    </location>
</feature>
<feature type="compositionally biased region" description="Low complexity" evidence="2">
    <location>
        <begin position="78"/>
        <end position="88"/>
    </location>
</feature>
<reference evidence="5" key="1">
    <citation type="submission" date="2022-12" db="EMBL/GenBank/DDBJ databases">
        <title>New Phytohabitans aurantiacus sp. RD004123 nov., an actinomycete isolated from soil.</title>
        <authorList>
            <person name="Triningsih D.W."/>
            <person name="Harunari E."/>
            <person name="Igarashi Y."/>
        </authorList>
    </citation>
    <scope>NUCLEOTIDE SEQUENCE</scope>
    <source>
        <strain evidence="5">RD004123</strain>
    </source>
</reference>
<feature type="compositionally biased region" description="Low complexity" evidence="2">
    <location>
        <begin position="29"/>
        <end position="40"/>
    </location>
</feature>
<comment type="function">
    <text evidence="1">PPIases accelerate the folding of proteins. It catalyzes the cis-trans isomerization of proline imidic peptide bonds in oligopeptides.</text>
</comment>
<dbReference type="PROSITE" id="PS50072">
    <property type="entry name" value="CSA_PPIASE_2"/>
    <property type="match status" value="1"/>
</dbReference>
<evidence type="ECO:0000259" key="4">
    <source>
        <dbReference type="PROSITE" id="PS50072"/>
    </source>
</evidence>
<feature type="compositionally biased region" description="Pro residues" evidence="2">
    <location>
        <begin position="121"/>
        <end position="135"/>
    </location>
</feature>
<feature type="compositionally biased region" description="Pro residues" evidence="2">
    <location>
        <begin position="142"/>
        <end position="160"/>
    </location>
</feature>